<dbReference type="Proteomes" id="UP000012174">
    <property type="component" value="Unassembled WGS sequence"/>
</dbReference>
<feature type="compositionally biased region" description="Polar residues" evidence="1">
    <location>
        <begin position="487"/>
        <end position="510"/>
    </location>
</feature>
<dbReference type="HOGENOM" id="CLU_033097_0_0_1"/>
<feature type="transmembrane region" description="Helical" evidence="2">
    <location>
        <begin position="290"/>
        <end position="311"/>
    </location>
</feature>
<feature type="transmembrane region" description="Helical" evidence="2">
    <location>
        <begin position="36"/>
        <end position="56"/>
    </location>
</feature>
<dbReference type="KEGG" id="ela:UCREL1_8084"/>
<dbReference type="EMBL" id="KB706961">
    <property type="protein sequence ID" value="EMR64955.1"/>
    <property type="molecule type" value="Genomic_DNA"/>
</dbReference>
<accession>M7TE29</accession>
<dbReference type="eggNOG" id="ENOG502QWQE">
    <property type="taxonomic scope" value="Eukaryota"/>
</dbReference>
<dbReference type="AlphaFoldDB" id="M7TE29"/>
<feature type="transmembrane region" description="Helical" evidence="2">
    <location>
        <begin position="108"/>
        <end position="130"/>
    </location>
</feature>
<name>M7TE29_EUTLA</name>
<dbReference type="OrthoDB" id="5308502at2759"/>
<evidence type="ECO:0000256" key="2">
    <source>
        <dbReference type="SAM" id="Phobius"/>
    </source>
</evidence>
<keyword evidence="2" id="KW-1133">Transmembrane helix</keyword>
<dbReference type="InterPro" id="IPR018830">
    <property type="entry name" value="DUF2434"/>
</dbReference>
<evidence type="ECO:0000256" key="1">
    <source>
        <dbReference type="SAM" id="MobiDB-lite"/>
    </source>
</evidence>
<proteinExistence type="predicted"/>
<feature type="transmembrane region" description="Helical" evidence="2">
    <location>
        <begin position="160"/>
        <end position="178"/>
    </location>
</feature>
<feature type="region of interest" description="Disordered" evidence="1">
    <location>
        <begin position="411"/>
        <end position="510"/>
    </location>
</feature>
<dbReference type="Pfam" id="PF10361">
    <property type="entry name" value="DUF2434"/>
    <property type="match status" value="1"/>
</dbReference>
<feature type="transmembrane region" description="Helical" evidence="2">
    <location>
        <begin position="77"/>
        <end position="96"/>
    </location>
</feature>
<sequence length="510" mass="58220">MTDLPYTPGAVLNNGTFINATSCYTPIDAIGTRSGIGIGFAVAYGLCLVLILVNLARHGKLYLPAEKRFYPIGRRWQWYWGCFICATALIGLFFGVDVDRYYILELPIVINVFFWFLMQMGTMALVWEAVRHWGSWRERQFIDPNPFVLHQTDKRGMFEFWLPLWFYFWLWMNFFMIIPRNWEPIELQRSPQQTIEQAEPAATDARFKAGGFMLVICWATIFVSLWHSIRHYEPRNQGWFDRAVGFVGYMPFRFVLELPLLLALVGYQILCSFRFRLSPLDVEDTNLIAMYVGGYTPTLLILIIQIIDGFIRPNEDRDLIRQRRERGDEVNRDLGIARKPAWWRRINGVQSDNMADIVRRNVQEVGGGRPTARQVERLAEMRAAQQNNDEDLEAGPGRSGNIIEMNEMRRANSVASSRTTNNPPPPYTPYGGKSDQRKNDRVVQAVAGLLFPNSDPSPAAEARGRTPTEEPSTETSQRPGTSERSRSTASAISGTSVSGPPQQVRSMLDI</sequence>
<keyword evidence="2" id="KW-0812">Transmembrane</keyword>
<gene>
    <name evidence="3" type="ORF">UCREL1_8084</name>
</gene>
<keyword evidence="4" id="KW-1185">Reference proteome</keyword>
<evidence type="ECO:0000313" key="3">
    <source>
        <dbReference type="EMBL" id="EMR64955.1"/>
    </source>
</evidence>
<protein>
    <submittedName>
        <fullName evidence="3">Uncharacterized protein</fullName>
    </submittedName>
</protein>
<dbReference type="OMA" id="WLPLWFY"/>
<reference evidence="4" key="1">
    <citation type="journal article" date="2013" name="Genome Announc.">
        <title>Draft genome sequence of the grapevine dieback fungus Eutypa lata UCR-EL1.</title>
        <authorList>
            <person name="Blanco-Ulate B."/>
            <person name="Rolshausen P.E."/>
            <person name="Cantu D."/>
        </authorList>
    </citation>
    <scope>NUCLEOTIDE SEQUENCE [LARGE SCALE GENOMIC DNA]</scope>
    <source>
        <strain evidence="4">UCR-EL1</strain>
    </source>
</reference>
<feature type="transmembrane region" description="Helical" evidence="2">
    <location>
        <begin position="209"/>
        <end position="229"/>
    </location>
</feature>
<evidence type="ECO:0000313" key="4">
    <source>
        <dbReference type="Proteomes" id="UP000012174"/>
    </source>
</evidence>
<keyword evidence="2" id="KW-0472">Membrane</keyword>
<feature type="transmembrane region" description="Helical" evidence="2">
    <location>
        <begin position="250"/>
        <end position="270"/>
    </location>
</feature>
<organism evidence="3 4">
    <name type="scientific">Eutypa lata (strain UCR-EL1)</name>
    <name type="common">Grapevine dieback disease fungus</name>
    <name type="synonym">Eutypa armeniacae</name>
    <dbReference type="NCBI Taxonomy" id="1287681"/>
    <lineage>
        <taxon>Eukaryota</taxon>
        <taxon>Fungi</taxon>
        <taxon>Dikarya</taxon>
        <taxon>Ascomycota</taxon>
        <taxon>Pezizomycotina</taxon>
        <taxon>Sordariomycetes</taxon>
        <taxon>Xylariomycetidae</taxon>
        <taxon>Xylariales</taxon>
        <taxon>Diatrypaceae</taxon>
        <taxon>Eutypa</taxon>
    </lineage>
</organism>
<feature type="region of interest" description="Disordered" evidence="1">
    <location>
        <begin position="385"/>
        <end position="404"/>
    </location>
</feature>